<accession>A0A263D104</accession>
<dbReference type="AlphaFoldDB" id="A0A263D104"/>
<dbReference type="RefSeq" id="WP_094863691.1">
    <property type="nucleotide sequence ID" value="NZ_NKYE01000009.1"/>
</dbReference>
<dbReference type="Gene3D" id="3.40.50.1460">
    <property type="match status" value="1"/>
</dbReference>
<keyword evidence="2" id="KW-1185">Reference proteome</keyword>
<dbReference type="Proteomes" id="UP000242444">
    <property type="component" value="Unassembled WGS sequence"/>
</dbReference>
<dbReference type="InterPro" id="IPR011990">
    <property type="entry name" value="TPR-like_helical_dom_sf"/>
</dbReference>
<evidence type="ECO:0000313" key="1">
    <source>
        <dbReference type="EMBL" id="OZM72120.1"/>
    </source>
</evidence>
<evidence type="ECO:0000313" key="2">
    <source>
        <dbReference type="Proteomes" id="UP000242444"/>
    </source>
</evidence>
<comment type="caution">
    <text evidence="1">The sequence shown here is derived from an EMBL/GenBank/DDBJ whole genome shotgun (WGS) entry which is preliminary data.</text>
</comment>
<reference evidence="1 2" key="1">
    <citation type="submission" date="2017-07" db="EMBL/GenBank/DDBJ databases">
        <title>Amycolatopsis antarcticus sp. nov., isolated from the surface of an Antarcticus brown macroalga.</title>
        <authorList>
            <person name="Wang J."/>
            <person name="Leiva S."/>
            <person name="Huang J."/>
            <person name="Huang Y."/>
        </authorList>
    </citation>
    <scope>NUCLEOTIDE SEQUENCE [LARGE SCALE GENOMIC DNA]</scope>
    <source>
        <strain evidence="1 2">AU-G6</strain>
    </source>
</reference>
<dbReference type="OrthoDB" id="3884841at2"/>
<evidence type="ECO:0008006" key="3">
    <source>
        <dbReference type="Google" id="ProtNLM"/>
    </source>
</evidence>
<organism evidence="1 2">
    <name type="scientific">Amycolatopsis antarctica</name>
    <dbReference type="NCBI Taxonomy" id="1854586"/>
    <lineage>
        <taxon>Bacteria</taxon>
        <taxon>Bacillati</taxon>
        <taxon>Actinomycetota</taxon>
        <taxon>Actinomycetes</taxon>
        <taxon>Pseudonocardiales</taxon>
        <taxon>Pseudonocardiaceae</taxon>
        <taxon>Amycolatopsis</taxon>
    </lineage>
</organism>
<protein>
    <recommendedName>
        <fullName evidence="3">Peptidase C14 caspase domain-containing protein</fullName>
    </recommendedName>
</protein>
<sequence>MSGRTMLVIGSQCAALNRLSFLPTVVHDLAAVLTDPGAGGCTPVLESGPVLLDRSAAELDSAIEQAFRTAADDGSTLVLSFVGHGAVVDDDFYLMATDSPATPNSRGAFLLGQRLKELLREYSAMDGLILLLDTCGSGVAADRAGSQWVETVRQSGQRFELLTATGDGPAAGGCFTKNLVYLVRNGRTQPVERLGSAHLRDPINELCPRQVATGMAYYGGAPLPSGDSALWIARNVDADWLRSPLAGTAYVDEALRLTCHYHPTAALDDLRALIDSGVRCVAVTGAAHTGKSTLLAVLARPDLTEARHRPHAAVFLGADGTIDRFAGDIADQLIRTVPDFADSARRFRDAASEAEWLAADALERLVLGPLRDRGGDADPVRLVVDAGDLSGLERLIEPDPAMAVQVVIASGKIAEPVQHMSVLVVSGARHEDLEAYATGRGMSDQDAEELARSASGNWLVATLQADRWVQQPGDHRALSADLSATYHAVLRRAGAMTTASPAAPVLAVLAATEQPLPLPLLCLASGKLDGPGTAAQVHDVLVRLDTLTSRARAGTERETASLMHPTVASYLRGHRIGGIDANQAHRALADAIAELAPMAEHHPDDPCHHYAAVAEAEHLWRIGAFEAAVLSVERRSSNIPADNRARWGRWSRRIAEELGANSSLAIRSRAWLGRWTAEAGDRAGALDLLRGLLPDSERELGRTDRQTLIVREHIAFWSGLDDPHSGLSQFRDLVSDCTDRLGADDELTLMARHHLALMFSKCGRHAEAIALWEEVLPSRERVLGATHLDTLRTQQNLLYDRAENGYPPPVAFSYPQLVTTLLDTYGEDHPETITARYHAALFLAKTMESTNIRQALAEFQALLPEAVRVFGERNRVPDGIRTQLAFWPQYLSAP</sequence>
<proteinExistence type="predicted"/>
<dbReference type="Pfam" id="PF13374">
    <property type="entry name" value="TPR_10"/>
    <property type="match status" value="1"/>
</dbReference>
<name>A0A263D104_9PSEU</name>
<gene>
    <name evidence="1" type="ORF">CFN78_16400</name>
</gene>
<dbReference type="EMBL" id="NKYE01000009">
    <property type="protein sequence ID" value="OZM72120.1"/>
    <property type="molecule type" value="Genomic_DNA"/>
</dbReference>
<dbReference type="InParanoid" id="A0A263D104"/>
<dbReference type="Gene3D" id="1.25.40.10">
    <property type="entry name" value="Tetratricopeptide repeat domain"/>
    <property type="match status" value="1"/>
</dbReference>